<reference evidence="1 2" key="1">
    <citation type="submission" date="2019-08" db="EMBL/GenBank/DDBJ databases">
        <title>The genome sequence of a newly discovered highly antifungal drug resistant Aspergillus species, Aspergillus tanneri NIH 1004.</title>
        <authorList>
            <person name="Mounaud S."/>
            <person name="Singh I."/>
            <person name="Joardar V."/>
            <person name="Pakala S."/>
            <person name="Pakala S."/>
            <person name="Venepally P."/>
            <person name="Chung J.K."/>
            <person name="Losada L."/>
            <person name="Nierman W.C."/>
        </authorList>
    </citation>
    <scope>NUCLEOTIDE SEQUENCE [LARGE SCALE GENOMIC DNA]</scope>
    <source>
        <strain evidence="1 2">NIH1004</strain>
    </source>
</reference>
<name>A0A5M9M9H6_9EURO</name>
<organism evidence="1 2">
    <name type="scientific">Aspergillus tanneri</name>
    <dbReference type="NCBI Taxonomy" id="1220188"/>
    <lineage>
        <taxon>Eukaryota</taxon>
        <taxon>Fungi</taxon>
        <taxon>Dikarya</taxon>
        <taxon>Ascomycota</taxon>
        <taxon>Pezizomycotina</taxon>
        <taxon>Eurotiomycetes</taxon>
        <taxon>Eurotiomycetidae</taxon>
        <taxon>Eurotiales</taxon>
        <taxon>Aspergillaceae</taxon>
        <taxon>Aspergillus</taxon>
        <taxon>Aspergillus subgen. Circumdati</taxon>
    </lineage>
</organism>
<evidence type="ECO:0000313" key="2">
    <source>
        <dbReference type="Proteomes" id="UP000324241"/>
    </source>
</evidence>
<evidence type="ECO:0008006" key="3">
    <source>
        <dbReference type="Google" id="ProtNLM"/>
    </source>
</evidence>
<comment type="caution">
    <text evidence="1">The sequence shown here is derived from an EMBL/GenBank/DDBJ whole genome shotgun (WGS) entry which is preliminary data.</text>
</comment>
<sequence length="499" mass="55665">MRTRIVKLSQATLWSAEHEPLKDRVPGGVFGNLADLRRQLDEAHQLANLPPIKHEESHNVYNIKSDSDGDDEPPDDALDLSHGQADTLILGGEGNAQSSRAPIATTVMELFIERLISNFSPKNLAKYGGSIALREASEMRMFSPIICTAFEAAALSFAGCRDGNPSIEVVGHSRYIRVLRLLQNALYDPKQSKSTDVLVVVLLSTIIEAFKQSSSDSIFRHQLGGLELLRARTAYRHRHGIDRSLFVDLRLYWVTAALVHRKPTFMASKEWLTVPWTGDGTPKDILHRLLDIAVDIPGYLSQIDEFMALLREANSPPSLLAAMQSSILDLAGELQARLNMWKTMYADTYPPGMPKEELDCETPDGFPVFKCRDPSTMQTVTAKVLVYPDILLATSMSLYWALSLVISTADSGLVSVLGPQRRYLFACNICRSMKYYIQNIPGCLVSRIMFVIRTAFDVFTENMIEKEFLVECFHFIGRKLQLTVFSNQCASSAVKLGNA</sequence>
<gene>
    <name evidence="1" type="ORF">ATNIH1004_010479</name>
</gene>
<dbReference type="OrthoDB" id="5344325at2759"/>
<accession>A0A5M9M9H6</accession>
<dbReference type="AlphaFoldDB" id="A0A5M9M9H6"/>
<dbReference type="PANTHER" id="PTHR38111:SF2">
    <property type="entry name" value="FINGER DOMAIN PROTEIN, PUTATIVE (AFU_ORTHOLOGUE AFUA_1G01560)-RELATED"/>
    <property type="match status" value="1"/>
</dbReference>
<dbReference type="RefSeq" id="XP_033423066.1">
    <property type="nucleotide sequence ID" value="XM_033575048.1"/>
</dbReference>
<dbReference type="InterPro" id="IPR053178">
    <property type="entry name" value="Osmoadaptation_assoc"/>
</dbReference>
<dbReference type="VEuPathDB" id="FungiDB:EYZ11_006337"/>
<dbReference type="GeneID" id="54333180"/>
<dbReference type="PANTHER" id="PTHR38111">
    <property type="entry name" value="ZN(2)-C6 FUNGAL-TYPE DOMAIN-CONTAINING PROTEIN-RELATED"/>
    <property type="match status" value="1"/>
</dbReference>
<protein>
    <recommendedName>
        <fullName evidence="3">Transcription factor domain-containing protein</fullName>
    </recommendedName>
</protein>
<evidence type="ECO:0000313" key="1">
    <source>
        <dbReference type="EMBL" id="KAA8643705.1"/>
    </source>
</evidence>
<dbReference type="Proteomes" id="UP000324241">
    <property type="component" value="Unassembled WGS sequence"/>
</dbReference>
<proteinExistence type="predicted"/>
<dbReference type="EMBL" id="QUQM01000005">
    <property type="protein sequence ID" value="KAA8643705.1"/>
    <property type="molecule type" value="Genomic_DNA"/>
</dbReference>